<sequence length="334" mass="36132">MAVTLKEVAELAGVSRSAVSRTFTDGASVSARTREKVEKAAKTLGYRPSLIARSLATNRTKLIGLVANNFQNPAFLDVFDLFTSELQKRELRPLLVNLSGETSPRKIVELLRQYSVDGVIVATSTLPTSFATAFQTAGIPVIHTFGKFQANANVHVVGIDNEYCGAMAAQTFAERGYKTVALLGGPESATSTQDRSTGFVQTAKKLGLDVAKISYAENYTYQAGRDAMREVLDDRRVEAVFCGDDLICMGAMDAARAAGQSIPEDIGFLGFNDIGMASWDSYSLTTIRQPIRDIIMSSVELVVGMVENPGRSPEIRLFPCSVIDRGSLRPVTDP</sequence>
<dbReference type="STRING" id="311410.LA5095_01421"/>
<dbReference type="CDD" id="cd01392">
    <property type="entry name" value="HTH_LacI"/>
    <property type="match status" value="1"/>
</dbReference>
<dbReference type="SUPFAM" id="SSF47413">
    <property type="entry name" value="lambda repressor-like DNA-binding domains"/>
    <property type="match status" value="1"/>
</dbReference>
<keyword evidence="3" id="KW-0238">DNA-binding</keyword>
<gene>
    <name evidence="6" type="primary">cytR_2</name>
    <name evidence="6" type="ORF">LA5096_02676</name>
</gene>
<evidence type="ECO:0000256" key="1">
    <source>
        <dbReference type="ARBA" id="ARBA00022491"/>
    </source>
</evidence>
<dbReference type="Pfam" id="PF00356">
    <property type="entry name" value="LacI"/>
    <property type="match status" value="1"/>
</dbReference>
<dbReference type="PROSITE" id="PS50932">
    <property type="entry name" value="HTH_LACI_2"/>
    <property type="match status" value="1"/>
</dbReference>
<dbReference type="InterPro" id="IPR028082">
    <property type="entry name" value="Peripla_BP_I"/>
</dbReference>
<dbReference type="EMBL" id="CXWC01000010">
    <property type="protein sequence ID" value="CTQ70820.1"/>
    <property type="molecule type" value="Genomic_DNA"/>
</dbReference>
<dbReference type="Gene3D" id="1.10.260.40">
    <property type="entry name" value="lambda repressor-like DNA-binding domains"/>
    <property type="match status" value="1"/>
</dbReference>
<keyword evidence="2" id="KW-0805">Transcription regulation</keyword>
<protein>
    <submittedName>
        <fullName evidence="6">HTH-type transcriptional repressor CytR</fullName>
    </submittedName>
</protein>
<organism evidence="6 7">
    <name type="scientific">Roseibium album</name>
    <dbReference type="NCBI Taxonomy" id="311410"/>
    <lineage>
        <taxon>Bacteria</taxon>
        <taxon>Pseudomonadati</taxon>
        <taxon>Pseudomonadota</taxon>
        <taxon>Alphaproteobacteria</taxon>
        <taxon>Hyphomicrobiales</taxon>
        <taxon>Stappiaceae</taxon>
        <taxon>Roseibium</taxon>
    </lineage>
</organism>
<dbReference type="RefSeq" id="WP_055113419.1">
    <property type="nucleotide sequence ID" value="NZ_CANKXR010000020.1"/>
</dbReference>
<dbReference type="SMART" id="SM00354">
    <property type="entry name" value="HTH_LACI"/>
    <property type="match status" value="1"/>
</dbReference>
<proteinExistence type="predicted"/>
<feature type="domain" description="HTH lacI-type" evidence="5">
    <location>
        <begin position="3"/>
        <end position="57"/>
    </location>
</feature>
<evidence type="ECO:0000256" key="2">
    <source>
        <dbReference type="ARBA" id="ARBA00023015"/>
    </source>
</evidence>
<dbReference type="InterPro" id="IPR000843">
    <property type="entry name" value="HTH_LacI"/>
</dbReference>
<dbReference type="GO" id="GO:0003700">
    <property type="term" value="F:DNA-binding transcription factor activity"/>
    <property type="evidence" value="ECO:0007669"/>
    <property type="project" value="TreeGrafter"/>
</dbReference>
<accession>A0A0M6Z6M1</accession>
<dbReference type="PANTHER" id="PTHR30146:SF95">
    <property type="entry name" value="RIBOSE OPERON REPRESSOR"/>
    <property type="match status" value="1"/>
</dbReference>
<evidence type="ECO:0000256" key="4">
    <source>
        <dbReference type="ARBA" id="ARBA00023163"/>
    </source>
</evidence>
<evidence type="ECO:0000313" key="6">
    <source>
        <dbReference type="EMBL" id="CTQ70820.1"/>
    </source>
</evidence>
<keyword evidence="7" id="KW-1185">Reference proteome</keyword>
<evidence type="ECO:0000313" key="7">
    <source>
        <dbReference type="Proteomes" id="UP000049983"/>
    </source>
</evidence>
<reference evidence="7" key="1">
    <citation type="submission" date="2015-07" db="EMBL/GenBank/DDBJ databases">
        <authorList>
            <person name="Rodrigo-Torres Lidia"/>
            <person name="Arahal R.David."/>
        </authorList>
    </citation>
    <scope>NUCLEOTIDE SEQUENCE [LARGE SCALE GENOMIC DNA]</scope>
    <source>
        <strain evidence="7">CECT 5096</strain>
    </source>
</reference>
<dbReference type="Gene3D" id="3.40.50.2300">
    <property type="match status" value="2"/>
</dbReference>
<dbReference type="GeneID" id="97670049"/>
<dbReference type="SUPFAM" id="SSF53822">
    <property type="entry name" value="Periplasmic binding protein-like I"/>
    <property type="match status" value="1"/>
</dbReference>
<dbReference type="CDD" id="cd06278">
    <property type="entry name" value="PBP1_LacI-like"/>
    <property type="match status" value="1"/>
</dbReference>
<keyword evidence="1" id="KW-0678">Repressor</keyword>
<evidence type="ECO:0000256" key="3">
    <source>
        <dbReference type="ARBA" id="ARBA00023125"/>
    </source>
</evidence>
<dbReference type="InterPro" id="IPR046335">
    <property type="entry name" value="LacI/GalR-like_sensor"/>
</dbReference>
<dbReference type="OrthoDB" id="8433438at2"/>
<dbReference type="Pfam" id="PF13377">
    <property type="entry name" value="Peripla_BP_3"/>
    <property type="match status" value="1"/>
</dbReference>
<dbReference type="InterPro" id="IPR010982">
    <property type="entry name" value="Lambda_DNA-bd_dom_sf"/>
</dbReference>
<keyword evidence="4" id="KW-0804">Transcription</keyword>
<name>A0A0M6Z6M1_9HYPH</name>
<dbReference type="Proteomes" id="UP000049983">
    <property type="component" value="Unassembled WGS sequence"/>
</dbReference>
<evidence type="ECO:0000259" key="5">
    <source>
        <dbReference type="PROSITE" id="PS50932"/>
    </source>
</evidence>
<dbReference type="PANTHER" id="PTHR30146">
    <property type="entry name" value="LACI-RELATED TRANSCRIPTIONAL REPRESSOR"/>
    <property type="match status" value="1"/>
</dbReference>
<dbReference type="GO" id="GO:0000976">
    <property type="term" value="F:transcription cis-regulatory region binding"/>
    <property type="evidence" value="ECO:0007669"/>
    <property type="project" value="TreeGrafter"/>
</dbReference>
<dbReference type="AlphaFoldDB" id="A0A0M6Z6M1"/>